<evidence type="ECO:0008006" key="3">
    <source>
        <dbReference type="Google" id="ProtNLM"/>
    </source>
</evidence>
<dbReference type="STRING" id="357804.Ping_1305"/>
<keyword evidence="2" id="KW-1185">Reference proteome</keyword>
<evidence type="ECO:0000313" key="2">
    <source>
        <dbReference type="Proteomes" id="UP000000639"/>
    </source>
</evidence>
<dbReference type="eggNOG" id="COG0226">
    <property type="taxonomic scope" value="Bacteria"/>
</dbReference>
<protein>
    <recommendedName>
        <fullName evidence="3">ABC-type phosphate transport system, periplasmic component</fullName>
    </recommendedName>
</protein>
<dbReference type="HOGENOM" id="CLU_124904_1_1_6"/>
<dbReference type="AlphaFoldDB" id="A1SUG6"/>
<proteinExistence type="predicted"/>
<gene>
    <name evidence="1" type="ordered locus">Ping_1305</name>
</gene>
<dbReference type="OrthoDB" id="5368544at2"/>
<dbReference type="RefSeq" id="WP_011769694.1">
    <property type="nucleotide sequence ID" value="NC_008709.1"/>
</dbReference>
<dbReference type="KEGG" id="pin:Ping_1305"/>
<accession>A1SUG6</accession>
<dbReference type="Gene3D" id="3.40.190.10">
    <property type="entry name" value="Periplasmic binding protein-like II"/>
    <property type="match status" value="1"/>
</dbReference>
<dbReference type="Proteomes" id="UP000000639">
    <property type="component" value="Chromosome"/>
</dbReference>
<name>A1SUG6_PSYIN</name>
<evidence type="ECO:0000313" key="1">
    <source>
        <dbReference type="EMBL" id="ABM03131.1"/>
    </source>
</evidence>
<dbReference type="SUPFAM" id="SSF53850">
    <property type="entry name" value="Periplasmic binding protein-like II"/>
    <property type="match status" value="1"/>
</dbReference>
<organism evidence="1 2">
    <name type="scientific">Psychromonas ingrahamii (strain DSM 17664 / CCUG 51855 / 37)</name>
    <dbReference type="NCBI Taxonomy" id="357804"/>
    <lineage>
        <taxon>Bacteria</taxon>
        <taxon>Pseudomonadati</taxon>
        <taxon>Pseudomonadota</taxon>
        <taxon>Gammaproteobacteria</taxon>
        <taxon>Alteromonadales</taxon>
        <taxon>Psychromonadaceae</taxon>
        <taxon>Psychromonas</taxon>
    </lineage>
</organism>
<sequence>MINVNRIGSIIIALSLSLGSVEAVADIVLVVSAKNPVTTLSKNQVVDIFLGKANFFPDGHQALPIDQDEGSVAREEFYLKFAGKSSAQIKAFWSKIIFTGRGQPPPEVSNAVAVKKFIAKHPDAIGYIEHKWVDDSVKVILMK</sequence>
<dbReference type="EMBL" id="CP000510">
    <property type="protein sequence ID" value="ABM03131.1"/>
    <property type="molecule type" value="Genomic_DNA"/>
</dbReference>
<reference evidence="1 2" key="1">
    <citation type="submission" date="2007-01" db="EMBL/GenBank/DDBJ databases">
        <title>Complete sequence of Psychromonas ingrahamii 37.</title>
        <authorList>
            <consortium name="US DOE Joint Genome Institute"/>
            <person name="Copeland A."/>
            <person name="Lucas S."/>
            <person name="Lapidus A."/>
            <person name="Barry K."/>
            <person name="Detter J.C."/>
            <person name="Glavina del Rio T."/>
            <person name="Hammon N."/>
            <person name="Israni S."/>
            <person name="Dalin E."/>
            <person name="Tice H."/>
            <person name="Pitluck S."/>
            <person name="Thompson L.S."/>
            <person name="Brettin T."/>
            <person name="Bruce D."/>
            <person name="Han C."/>
            <person name="Tapia R."/>
            <person name="Schmutz J."/>
            <person name="Larimer F."/>
            <person name="Land M."/>
            <person name="Hauser L."/>
            <person name="Kyrpides N."/>
            <person name="Ivanova N."/>
            <person name="Staley J."/>
            <person name="Richardson P."/>
        </authorList>
    </citation>
    <scope>NUCLEOTIDE SEQUENCE [LARGE SCALE GENOMIC DNA]</scope>
    <source>
        <strain evidence="1 2">37</strain>
    </source>
</reference>